<name>A0A401SFC9_CHIPU</name>
<reference evidence="2 3" key="1">
    <citation type="journal article" date="2018" name="Nat. Ecol. Evol.">
        <title>Shark genomes provide insights into elasmobranch evolution and the origin of vertebrates.</title>
        <authorList>
            <person name="Hara Y"/>
            <person name="Yamaguchi K"/>
            <person name="Onimaru K"/>
            <person name="Kadota M"/>
            <person name="Koyanagi M"/>
            <person name="Keeley SD"/>
            <person name="Tatsumi K"/>
            <person name="Tanaka K"/>
            <person name="Motone F"/>
            <person name="Kageyama Y"/>
            <person name="Nozu R"/>
            <person name="Adachi N"/>
            <person name="Nishimura O"/>
            <person name="Nakagawa R"/>
            <person name="Tanegashima C"/>
            <person name="Kiyatake I"/>
            <person name="Matsumoto R"/>
            <person name="Murakumo K"/>
            <person name="Nishida K"/>
            <person name="Terakita A"/>
            <person name="Kuratani S"/>
            <person name="Sato K"/>
            <person name="Hyodo S Kuraku.S."/>
        </authorList>
    </citation>
    <scope>NUCLEOTIDE SEQUENCE [LARGE SCALE GENOMIC DNA]</scope>
</reference>
<dbReference type="EMBL" id="BEZZ01000232">
    <property type="protein sequence ID" value="GCC29053.1"/>
    <property type="molecule type" value="Genomic_DNA"/>
</dbReference>
<comment type="caution">
    <text evidence="2">The sequence shown here is derived from an EMBL/GenBank/DDBJ whole genome shotgun (WGS) entry which is preliminary data.</text>
</comment>
<sequence length="85" mass="9084">MAIQPRKPLLGPGTRLPSPGRWSPPADGAGTQARGFTLGSRPCLKRIKPVAELWGIPPSTRGQGQSEDLALVPLHLLLQLAVSLW</sequence>
<dbReference type="Proteomes" id="UP000287033">
    <property type="component" value="Unassembled WGS sequence"/>
</dbReference>
<accession>A0A401SFC9</accession>
<keyword evidence="3" id="KW-1185">Reference proteome</keyword>
<protein>
    <submittedName>
        <fullName evidence="2">Uncharacterized protein</fullName>
    </submittedName>
</protein>
<evidence type="ECO:0000313" key="2">
    <source>
        <dbReference type="EMBL" id="GCC29053.1"/>
    </source>
</evidence>
<proteinExistence type="predicted"/>
<dbReference type="AlphaFoldDB" id="A0A401SFC9"/>
<evidence type="ECO:0000313" key="3">
    <source>
        <dbReference type="Proteomes" id="UP000287033"/>
    </source>
</evidence>
<gene>
    <name evidence="2" type="ORF">chiPu_0007490</name>
</gene>
<evidence type="ECO:0000256" key="1">
    <source>
        <dbReference type="SAM" id="MobiDB-lite"/>
    </source>
</evidence>
<feature type="region of interest" description="Disordered" evidence="1">
    <location>
        <begin position="1"/>
        <end position="36"/>
    </location>
</feature>
<organism evidence="2 3">
    <name type="scientific">Chiloscyllium punctatum</name>
    <name type="common">Brownbanded bambooshark</name>
    <name type="synonym">Hemiscyllium punctatum</name>
    <dbReference type="NCBI Taxonomy" id="137246"/>
    <lineage>
        <taxon>Eukaryota</taxon>
        <taxon>Metazoa</taxon>
        <taxon>Chordata</taxon>
        <taxon>Craniata</taxon>
        <taxon>Vertebrata</taxon>
        <taxon>Chondrichthyes</taxon>
        <taxon>Elasmobranchii</taxon>
        <taxon>Galeomorphii</taxon>
        <taxon>Galeoidea</taxon>
        <taxon>Orectolobiformes</taxon>
        <taxon>Hemiscylliidae</taxon>
        <taxon>Chiloscyllium</taxon>
    </lineage>
</organism>